<dbReference type="SUPFAM" id="SSF56112">
    <property type="entry name" value="Protein kinase-like (PK-like)"/>
    <property type="match status" value="1"/>
</dbReference>
<evidence type="ECO:0000313" key="2">
    <source>
        <dbReference type="EMBL" id="KAB7495912.1"/>
    </source>
</evidence>
<dbReference type="InterPro" id="IPR011009">
    <property type="entry name" value="Kinase-like_dom_sf"/>
</dbReference>
<gene>
    <name evidence="2" type="ORF">Anas_12427</name>
</gene>
<reference evidence="2 3" key="1">
    <citation type="journal article" date="2019" name="PLoS Biol.">
        <title>Sex chromosomes control vertical transmission of feminizing Wolbachia symbionts in an isopod.</title>
        <authorList>
            <person name="Becking T."/>
            <person name="Chebbi M.A."/>
            <person name="Giraud I."/>
            <person name="Moumen B."/>
            <person name="Laverre T."/>
            <person name="Caubet Y."/>
            <person name="Peccoud J."/>
            <person name="Gilbert C."/>
            <person name="Cordaux R."/>
        </authorList>
    </citation>
    <scope>NUCLEOTIDE SEQUENCE [LARGE SCALE GENOMIC DNA]</scope>
    <source>
        <strain evidence="2">ANa2</strain>
        <tissue evidence="2">Whole body excluding digestive tract and cuticle</tissue>
    </source>
</reference>
<name>A0A5N5SPV9_9CRUS</name>
<evidence type="ECO:0000313" key="3">
    <source>
        <dbReference type="Proteomes" id="UP000326759"/>
    </source>
</evidence>
<evidence type="ECO:0000259" key="1">
    <source>
        <dbReference type="SMART" id="SM00587"/>
    </source>
</evidence>
<dbReference type="Pfam" id="PF02958">
    <property type="entry name" value="EcKL"/>
    <property type="match status" value="2"/>
</dbReference>
<feature type="domain" description="CHK kinase-like" evidence="1">
    <location>
        <begin position="135"/>
        <end position="265"/>
    </location>
</feature>
<dbReference type="InterPro" id="IPR015897">
    <property type="entry name" value="CHK_kinase-like"/>
</dbReference>
<comment type="caution">
    <text evidence="2">The sequence shown here is derived from an EMBL/GenBank/DDBJ whole genome shotgun (WGS) entry which is preliminary data.</text>
</comment>
<dbReference type="InterPro" id="IPR004119">
    <property type="entry name" value="EcKL"/>
</dbReference>
<dbReference type="SMART" id="SM00587">
    <property type="entry name" value="CHK"/>
    <property type="match status" value="1"/>
</dbReference>
<accession>A0A5N5SPV9</accession>
<feature type="non-terminal residue" evidence="2">
    <location>
        <position position="1"/>
    </location>
</feature>
<dbReference type="EMBL" id="SEYY01021981">
    <property type="protein sequence ID" value="KAB7495912.1"/>
    <property type="molecule type" value="Genomic_DNA"/>
</dbReference>
<dbReference type="Proteomes" id="UP000326759">
    <property type="component" value="Unassembled WGS sequence"/>
</dbReference>
<dbReference type="OrthoDB" id="8250698at2759"/>
<dbReference type="PANTHER" id="PTHR11012:SF30">
    <property type="entry name" value="PROTEIN KINASE-LIKE DOMAIN-CONTAINING"/>
    <property type="match status" value="1"/>
</dbReference>
<organism evidence="2 3">
    <name type="scientific">Armadillidium nasatum</name>
    <dbReference type="NCBI Taxonomy" id="96803"/>
    <lineage>
        <taxon>Eukaryota</taxon>
        <taxon>Metazoa</taxon>
        <taxon>Ecdysozoa</taxon>
        <taxon>Arthropoda</taxon>
        <taxon>Crustacea</taxon>
        <taxon>Multicrustacea</taxon>
        <taxon>Malacostraca</taxon>
        <taxon>Eumalacostraca</taxon>
        <taxon>Peracarida</taxon>
        <taxon>Isopoda</taxon>
        <taxon>Oniscidea</taxon>
        <taxon>Crinocheta</taxon>
        <taxon>Armadillidiidae</taxon>
        <taxon>Armadillidium</taxon>
    </lineage>
</organism>
<proteinExistence type="predicted"/>
<dbReference type="PANTHER" id="PTHR11012">
    <property type="entry name" value="PROTEIN KINASE-LIKE DOMAIN-CONTAINING"/>
    <property type="match status" value="1"/>
</dbReference>
<dbReference type="AlphaFoldDB" id="A0A5N5SPV9"/>
<sequence>AENNDNTPEKCYELVTDSLVKSALEKDKGEDAELISFEVKPFTKAGDNYLCVIAEVLIKYRLDDSEYDVSYVAKLNPLRPESSMDEVLEEMFGRETDILSIIIEGMNEQLEMLDLPPIKAPKLFSWSLEKNNEGFLAENLREEGFKMFDRRKGMDLNHCTLEDWNDINHLAYQTFDKLMVSEVENTCDYLKNAGPQYEKCEKWLTDHNDIPVDIRFVDFQNSKKASPALDFNYFLYSSINGDLRLAERDTMIGIYYDAFQEVFEKSGKPVPFSIPELMEELDNNKIHAMCCAILLVPSAIADKDELFDMDKYKDDDMEECVKLTKENYRKY</sequence>
<protein>
    <recommendedName>
        <fullName evidence="1">CHK kinase-like domain-containing protein</fullName>
    </recommendedName>
</protein>
<feature type="non-terminal residue" evidence="2">
    <location>
        <position position="331"/>
    </location>
</feature>
<keyword evidence="3" id="KW-1185">Reference proteome</keyword>